<dbReference type="PROSITE" id="PS50877">
    <property type="entry name" value="GOLOCO"/>
    <property type="match status" value="4"/>
</dbReference>
<feature type="compositionally biased region" description="Low complexity" evidence="10">
    <location>
        <begin position="537"/>
        <end position="556"/>
    </location>
</feature>
<gene>
    <name evidence="11" type="ORF">PENTCL1PPCAC_25904</name>
</gene>
<accession>A0AAV5UBL8</accession>
<feature type="region of interest" description="Disordered" evidence="10">
    <location>
        <begin position="537"/>
        <end position="749"/>
    </location>
</feature>
<dbReference type="InterPro" id="IPR019734">
    <property type="entry name" value="TPR_rpt"/>
</dbReference>
<protein>
    <recommendedName>
        <fullName evidence="13">TPR_REGION domain-containing protein</fullName>
    </recommendedName>
</protein>
<comment type="similarity">
    <text evidence="3">Belongs to the GPSM family.</text>
</comment>
<feature type="compositionally biased region" description="Basic and acidic residues" evidence="10">
    <location>
        <begin position="593"/>
        <end position="604"/>
    </location>
</feature>
<dbReference type="Proteomes" id="UP001432027">
    <property type="component" value="Unassembled WGS sequence"/>
</dbReference>
<feature type="compositionally biased region" description="Polar residues" evidence="10">
    <location>
        <begin position="642"/>
        <end position="658"/>
    </location>
</feature>
<dbReference type="InterPro" id="IPR011990">
    <property type="entry name" value="TPR-like_helical_dom_sf"/>
</dbReference>
<feature type="compositionally biased region" description="Low complexity" evidence="10">
    <location>
        <begin position="875"/>
        <end position="888"/>
    </location>
</feature>
<organism evidence="11 12">
    <name type="scientific">Pristionchus entomophagus</name>
    <dbReference type="NCBI Taxonomy" id="358040"/>
    <lineage>
        <taxon>Eukaryota</taxon>
        <taxon>Metazoa</taxon>
        <taxon>Ecdysozoa</taxon>
        <taxon>Nematoda</taxon>
        <taxon>Chromadorea</taxon>
        <taxon>Rhabditida</taxon>
        <taxon>Rhabditina</taxon>
        <taxon>Diplogasteromorpha</taxon>
        <taxon>Diplogasteroidea</taxon>
        <taxon>Neodiplogasteridae</taxon>
        <taxon>Pristionchus</taxon>
    </lineage>
</organism>
<dbReference type="Pfam" id="PF13176">
    <property type="entry name" value="TPR_7"/>
    <property type="match status" value="1"/>
</dbReference>
<dbReference type="GO" id="GO:0005092">
    <property type="term" value="F:GDP-dissociation inhibitor activity"/>
    <property type="evidence" value="ECO:0007669"/>
    <property type="project" value="TreeGrafter"/>
</dbReference>
<dbReference type="GO" id="GO:0001965">
    <property type="term" value="F:G-protein alpha-subunit binding"/>
    <property type="evidence" value="ECO:0007669"/>
    <property type="project" value="TreeGrafter"/>
</dbReference>
<keyword evidence="5" id="KW-0963">Cytoplasm</keyword>
<evidence type="ECO:0000256" key="5">
    <source>
        <dbReference type="ARBA" id="ARBA00022490"/>
    </source>
</evidence>
<feature type="compositionally biased region" description="Low complexity" evidence="10">
    <location>
        <begin position="624"/>
        <end position="637"/>
    </location>
</feature>
<feature type="non-terminal residue" evidence="11">
    <location>
        <position position="1"/>
    </location>
</feature>
<feature type="compositionally biased region" description="Polar residues" evidence="10">
    <location>
        <begin position="698"/>
        <end position="720"/>
    </location>
</feature>
<dbReference type="PANTHER" id="PTHR45954:SF1">
    <property type="entry name" value="LD33695P"/>
    <property type="match status" value="1"/>
</dbReference>
<sequence>IQMTPMSGAKPPSTCLELAQEGERLCRDNDFDKGIVYLHKALSVGTEDTTMLSAIYSQLGNAYYTKGAYHLALKFHQNDILLTRFANDQLGELKASANIGHTYKAIGEYKEALLYTRHQLTLASRLPEGKERMACEARAFYNLATIYQMKSRNAQKSVCLSSPPPIGATPPAETDGAADAAAAASGSAAEQQTYLTDLLSAIENFKASLSLSERLPDTLAAGRTYGCLGNAFYMLRDFPAAIDYHYKRLETARQFGDKAAMRRAYTSLANAHVFLPDMQKAMDFYRLALALAIEMRDEAGEAQACFALGNAASLVFDYDTASEYHYKHLLIARRLDDRAGEARAYSSMAADLRALGQHSRAVYFLALRRRMAKEHEDDSMVAAMNEQLRAVIDEAGEDMVDEQGEVVIDPTLLSEADHPPVRLSRSLRSLHSSLDLDCGLSRQLLSASDGELAGAAAARTREEKEQDGEDFFDLLSRVQSKRLDDQRCDPVVFSDVTNQRQRQTDQMMLSPSVSISSVASRRRLSGLFARLPSRKTLLSRSGKTTTSSLKTSQTPSAKSTSSLKVFSLKRRGGGDQEKEGGGGFKTPSLSSLRSRESSREENRADAGSMNGAGVAASGQRPTAHHQQQSHQQRLQQQRRAESTSSVHQHDQSAITTISEDGDGSTFAPSPSHSSTASTGGSRSFVTLPHFKMPRFPSRRSTASGSGNKKLSTSASLQQAEGSAGSEPPRRHSLYARPGEMLQQQGGTNGPEAIMDMIMAMQGRRMEEQRAPLLPGCHDQRILEKIANEPRCAMEGGDGAEIDDHLYELVLNAQRGRIDDQRSELGGRRASESVAQDVARAVRPMTIPEDDITDLVQRMQAGRMNEQRAVLPPSPSAAAAAPAAPAAAQ</sequence>
<reference evidence="11" key="1">
    <citation type="submission" date="2023-10" db="EMBL/GenBank/DDBJ databases">
        <title>Genome assembly of Pristionchus species.</title>
        <authorList>
            <person name="Yoshida K."/>
            <person name="Sommer R.J."/>
        </authorList>
    </citation>
    <scope>NUCLEOTIDE SEQUENCE</scope>
    <source>
        <strain evidence="11">RS0144</strain>
    </source>
</reference>
<evidence type="ECO:0000256" key="9">
    <source>
        <dbReference type="ARBA" id="ARBA00023136"/>
    </source>
</evidence>
<feature type="region of interest" description="Disordered" evidence="10">
    <location>
        <begin position="162"/>
        <end position="181"/>
    </location>
</feature>
<keyword evidence="7" id="KW-0677">Repeat</keyword>
<dbReference type="Gene3D" id="1.25.40.10">
    <property type="entry name" value="Tetratricopeptide repeat domain"/>
    <property type="match status" value="3"/>
</dbReference>
<evidence type="ECO:0000256" key="1">
    <source>
        <dbReference type="ARBA" id="ARBA00004236"/>
    </source>
</evidence>
<dbReference type="AlphaFoldDB" id="A0AAV5UBL8"/>
<dbReference type="GO" id="GO:0005886">
    <property type="term" value="C:plasma membrane"/>
    <property type="evidence" value="ECO:0007669"/>
    <property type="project" value="UniProtKB-SubCell"/>
</dbReference>
<dbReference type="GO" id="GO:0000132">
    <property type="term" value="P:establishment of mitotic spindle orientation"/>
    <property type="evidence" value="ECO:0007669"/>
    <property type="project" value="TreeGrafter"/>
</dbReference>
<evidence type="ECO:0000313" key="12">
    <source>
        <dbReference type="Proteomes" id="UP001432027"/>
    </source>
</evidence>
<dbReference type="InterPro" id="IPR052386">
    <property type="entry name" value="GPSM"/>
</dbReference>
<feature type="compositionally biased region" description="Low complexity" evidence="10">
    <location>
        <begin position="169"/>
        <end position="181"/>
    </location>
</feature>
<keyword evidence="9" id="KW-0472">Membrane</keyword>
<evidence type="ECO:0000256" key="2">
    <source>
        <dbReference type="ARBA" id="ARBA00004496"/>
    </source>
</evidence>
<evidence type="ECO:0008006" key="13">
    <source>
        <dbReference type="Google" id="ProtNLM"/>
    </source>
</evidence>
<dbReference type="EMBL" id="BTSX01000006">
    <property type="protein sequence ID" value="GMT03730.1"/>
    <property type="molecule type" value="Genomic_DNA"/>
</dbReference>
<feature type="region of interest" description="Disordered" evidence="10">
    <location>
        <begin position="858"/>
        <end position="888"/>
    </location>
</feature>
<evidence type="ECO:0000256" key="8">
    <source>
        <dbReference type="ARBA" id="ARBA00022803"/>
    </source>
</evidence>
<evidence type="ECO:0000256" key="4">
    <source>
        <dbReference type="ARBA" id="ARBA00022475"/>
    </source>
</evidence>
<evidence type="ECO:0000256" key="6">
    <source>
        <dbReference type="ARBA" id="ARBA00022553"/>
    </source>
</evidence>
<comment type="caution">
    <text evidence="11">The sequence shown here is derived from an EMBL/GenBank/DDBJ whole genome shotgun (WGS) entry which is preliminary data.</text>
</comment>
<dbReference type="Pfam" id="PF02188">
    <property type="entry name" value="GoLoco"/>
    <property type="match status" value="2"/>
</dbReference>
<feature type="compositionally biased region" description="Low complexity" evidence="10">
    <location>
        <begin position="663"/>
        <end position="684"/>
    </location>
</feature>
<evidence type="ECO:0000256" key="7">
    <source>
        <dbReference type="ARBA" id="ARBA00022737"/>
    </source>
</evidence>
<dbReference type="InterPro" id="IPR003109">
    <property type="entry name" value="GoLoco_motif"/>
</dbReference>
<dbReference type="GO" id="GO:0005938">
    <property type="term" value="C:cell cortex"/>
    <property type="evidence" value="ECO:0007669"/>
    <property type="project" value="TreeGrafter"/>
</dbReference>
<keyword evidence="4" id="KW-1003">Cell membrane</keyword>
<keyword evidence="8" id="KW-0802">TPR repeat</keyword>
<dbReference type="PANTHER" id="PTHR45954">
    <property type="entry name" value="LD33695P"/>
    <property type="match status" value="1"/>
</dbReference>
<keyword evidence="6" id="KW-0597">Phosphoprotein</keyword>
<dbReference type="SMART" id="SM00390">
    <property type="entry name" value="GoLoco"/>
    <property type="match status" value="4"/>
</dbReference>
<dbReference type="SUPFAM" id="SSF48452">
    <property type="entry name" value="TPR-like"/>
    <property type="match status" value="2"/>
</dbReference>
<comment type="subcellular location">
    <subcellularLocation>
        <location evidence="1">Cell membrane</location>
    </subcellularLocation>
    <subcellularLocation>
        <location evidence="2">Cytoplasm</location>
    </subcellularLocation>
</comment>
<name>A0AAV5UBL8_9BILA</name>
<evidence type="ECO:0000256" key="3">
    <source>
        <dbReference type="ARBA" id="ARBA00006600"/>
    </source>
</evidence>
<keyword evidence="12" id="KW-1185">Reference proteome</keyword>
<evidence type="ECO:0000313" key="11">
    <source>
        <dbReference type="EMBL" id="GMT03730.1"/>
    </source>
</evidence>
<evidence type="ECO:0000256" key="10">
    <source>
        <dbReference type="SAM" id="MobiDB-lite"/>
    </source>
</evidence>
<dbReference type="SMART" id="SM00028">
    <property type="entry name" value="TPR"/>
    <property type="match status" value="6"/>
</dbReference>
<proteinExistence type="inferred from homology"/>